<gene>
    <name evidence="13" type="ORF">PACTADRAFT_24703</name>
</gene>
<dbReference type="EC" id="2.7.11.25" evidence="2"/>
<feature type="non-terminal residue" evidence="13">
    <location>
        <position position="1"/>
    </location>
</feature>
<comment type="catalytic activity">
    <reaction evidence="9">
        <text>L-seryl-[protein] + ATP = O-phospho-L-seryl-[protein] + ADP + H(+)</text>
        <dbReference type="Rhea" id="RHEA:17989"/>
        <dbReference type="Rhea" id="RHEA-COMP:9863"/>
        <dbReference type="Rhea" id="RHEA-COMP:11604"/>
        <dbReference type="ChEBI" id="CHEBI:15378"/>
        <dbReference type="ChEBI" id="CHEBI:29999"/>
        <dbReference type="ChEBI" id="CHEBI:30616"/>
        <dbReference type="ChEBI" id="CHEBI:83421"/>
        <dbReference type="ChEBI" id="CHEBI:456216"/>
        <dbReference type="EC" id="2.7.11.25"/>
    </reaction>
</comment>
<evidence type="ECO:0000259" key="12">
    <source>
        <dbReference type="PROSITE" id="PS50105"/>
    </source>
</evidence>
<feature type="domain" description="Protein kinase" evidence="11">
    <location>
        <begin position="449"/>
        <end position="710"/>
    </location>
</feature>
<dbReference type="InterPro" id="IPR011009">
    <property type="entry name" value="Kinase-like_dom_sf"/>
</dbReference>
<dbReference type="GO" id="GO:0071474">
    <property type="term" value="P:cellular hyperosmotic response"/>
    <property type="evidence" value="ECO:0007669"/>
    <property type="project" value="EnsemblFungi"/>
</dbReference>
<evidence type="ECO:0000256" key="5">
    <source>
        <dbReference type="ARBA" id="ARBA00022741"/>
    </source>
</evidence>
<evidence type="ECO:0000256" key="6">
    <source>
        <dbReference type="ARBA" id="ARBA00022777"/>
    </source>
</evidence>
<dbReference type="PANTHER" id="PTHR11584">
    <property type="entry name" value="SERINE/THREONINE PROTEIN KINASE"/>
    <property type="match status" value="1"/>
</dbReference>
<dbReference type="Pfam" id="PF00069">
    <property type="entry name" value="Pkinase"/>
    <property type="match status" value="1"/>
</dbReference>
<dbReference type="GO" id="GO:0071507">
    <property type="term" value="P:pheromone response MAPK cascade"/>
    <property type="evidence" value="ECO:0007669"/>
    <property type="project" value="EnsemblFungi"/>
</dbReference>
<feature type="binding site" evidence="10">
    <location>
        <position position="478"/>
    </location>
    <ligand>
        <name>ATP</name>
        <dbReference type="ChEBI" id="CHEBI:30616"/>
    </ligand>
</feature>
<dbReference type="InterPro" id="IPR008271">
    <property type="entry name" value="Ser/Thr_kinase_AS"/>
</dbReference>
<dbReference type="OrthoDB" id="266718at2759"/>
<evidence type="ECO:0000256" key="3">
    <source>
        <dbReference type="ARBA" id="ARBA00022527"/>
    </source>
</evidence>
<reference evidence="14" key="1">
    <citation type="submission" date="2016-05" db="EMBL/GenBank/DDBJ databases">
        <title>Comparative genomics of biotechnologically important yeasts.</title>
        <authorList>
            <consortium name="DOE Joint Genome Institute"/>
            <person name="Riley R."/>
            <person name="Haridas S."/>
            <person name="Wolfe K.H."/>
            <person name="Lopes M.R."/>
            <person name="Hittinger C.T."/>
            <person name="Goker M."/>
            <person name="Salamov A."/>
            <person name="Wisecaver J."/>
            <person name="Long T.M."/>
            <person name="Aerts A.L."/>
            <person name="Barry K."/>
            <person name="Choi C."/>
            <person name="Clum A."/>
            <person name="Coughlan A.Y."/>
            <person name="Deshpande S."/>
            <person name="Douglass A.P."/>
            <person name="Hanson S.J."/>
            <person name="Klenk H.-P."/>
            <person name="Labutti K."/>
            <person name="Lapidus A."/>
            <person name="Lindquist E."/>
            <person name="Lipzen A."/>
            <person name="Meier-Kolthoff J.P."/>
            <person name="Ohm R.A."/>
            <person name="Otillar R.P."/>
            <person name="Pangilinan J."/>
            <person name="Peng Y."/>
            <person name="Rokas A."/>
            <person name="Rosa C.A."/>
            <person name="Scheuner C."/>
            <person name="Sibirny A.A."/>
            <person name="Slot J.C."/>
            <person name="Stielow J.B."/>
            <person name="Sun H."/>
            <person name="Kurtzman C.P."/>
            <person name="Blackwell M."/>
            <person name="Grigoriev I.V."/>
            <person name="Jeffries T.W."/>
        </authorList>
    </citation>
    <scope>NUCLEOTIDE SEQUENCE [LARGE SCALE GENOMIC DNA]</scope>
    <source>
        <strain evidence="14">NRRL Y-2460</strain>
    </source>
</reference>
<evidence type="ECO:0000256" key="7">
    <source>
        <dbReference type="ARBA" id="ARBA00022840"/>
    </source>
</evidence>
<dbReference type="SUPFAM" id="SSF47769">
    <property type="entry name" value="SAM/Pointed domain"/>
    <property type="match status" value="1"/>
</dbReference>
<evidence type="ECO:0000256" key="2">
    <source>
        <dbReference type="ARBA" id="ARBA00012406"/>
    </source>
</evidence>
<evidence type="ECO:0000259" key="11">
    <source>
        <dbReference type="PROSITE" id="PS50011"/>
    </source>
</evidence>
<dbReference type="GO" id="GO:0007124">
    <property type="term" value="P:pseudohyphal growth"/>
    <property type="evidence" value="ECO:0007669"/>
    <property type="project" value="EnsemblFungi"/>
</dbReference>
<comment type="catalytic activity">
    <reaction evidence="8">
        <text>L-threonyl-[protein] + ATP = O-phospho-L-threonyl-[protein] + ADP + H(+)</text>
        <dbReference type="Rhea" id="RHEA:46608"/>
        <dbReference type="Rhea" id="RHEA-COMP:11060"/>
        <dbReference type="Rhea" id="RHEA-COMP:11605"/>
        <dbReference type="ChEBI" id="CHEBI:15378"/>
        <dbReference type="ChEBI" id="CHEBI:30013"/>
        <dbReference type="ChEBI" id="CHEBI:30616"/>
        <dbReference type="ChEBI" id="CHEBI:61977"/>
        <dbReference type="ChEBI" id="CHEBI:456216"/>
        <dbReference type="EC" id="2.7.11.25"/>
    </reaction>
</comment>
<dbReference type="GO" id="GO:0005737">
    <property type="term" value="C:cytoplasm"/>
    <property type="evidence" value="ECO:0007669"/>
    <property type="project" value="EnsemblFungi"/>
</dbReference>
<protein>
    <recommendedName>
        <fullName evidence="2">mitogen-activated protein kinase kinase kinase</fullName>
        <ecNumber evidence="2">2.7.11.25</ecNumber>
    </recommendedName>
</protein>
<dbReference type="GO" id="GO:0005524">
    <property type="term" value="F:ATP binding"/>
    <property type="evidence" value="ECO:0007669"/>
    <property type="project" value="UniProtKB-UniRule"/>
</dbReference>
<dbReference type="Pfam" id="PF00536">
    <property type="entry name" value="SAM_1"/>
    <property type="match status" value="1"/>
</dbReference>
<evidence type="ECO:0000256" key="8">
    <source>
        <dbReference type="ARBA" id="ARBA00047559"/>
    </source>
</evidence>
<dbReference type="SMART" id="SM00220">
    <property type="entry name" value="S_TKc"/>
    <property type="match status" value="1"/>
</dbReference>
<keyword evidence="14" id="KW-1185">Reference proteome</keyword>
<dbReference type="GO" id="GO:0004709">
    <property type="term" value="F:MAP kinase kinase kinase activity"/>
    <property type="evidence" value="ECO:0007669"/>
    <property type="project" value="UniProtKB-EC"/>
</dbReference>
<dbReference type="FunFam" id="3.30.200.20:FF:000387">
    <property type="entry name" value="Serine/threonine-protein kinase STE11"/>
    <property type="match status" value="1"/>
</dbReference>
<sequence length="717" mass="81004">EDTELYKWLSDLNLSDYYRNFVDKGVSFDLIPYLDKHALREIGIEKIGDRLVFEISINKLRTKELYESIPWDRVLKIVNDRVAKIAADNYKNNNNSTLIAASNLITNANSNDNNNNNNNNNAVSEEKNTSKSSVTFILQDGSTKKINVSGCFNSDSIKRKIFKKLNIKSSPLQAKLWDTYVIDSNDQPHLMFDVELVTVCHSPDRIEKNRIILCEKDEKPSLQAIETSNRIRTKYQPLRESMKRNIINNNSNNNDNDKYNKINEANKPNIRKFFDQRPPSSLISTNLAQYFPDTEANKLQETVKNSVRMSRLINNPRFSMLSGGSSIRNRPESIISSRLLNNTSPSSRTIGSIWMNNINALDNAVTDNTVGTGGLTDVNTTLKPWATNNSSSTSASKLINNRLSIISSNDNITSRIELFSSDEEEEIGEEYLLRQLSLEEEENSGPKNWLKGAKIGSGSFGVVFLGMNSLTGELMAVKQVELPKDKDKNDHKLAMIEALKQETILLKDLHHENIVSYLGSNSDSQFLNIFLEYVPGGSVSSMLNNYGPFEEPLIRNFIRQTIIGLNYLHGEHIIHRDIKGANILIDSSGTVKISDFGISKKINTTVSMASKRASLQGSVYWMAPEVVKQTTYTSKADIWSVGCLVIEMFTCKHPFPDFSQMQAIFKIGTHTIPEIPEWATDEAKHFLTMTFELDYKKRPTAAELLNDEFLNTLIMSK</sequence>
<name>A0A1E4TY52_PACTA</name>
<dbReference type="GO" id="GO:0007232">
    <property type="term" value="P:osmosensory signaling pathway via Sho1 osmosensor"/>
    <property type="evidence" value="ECO:0007669"/>
    <property type="project" value="EnsemblFungi"/>
</dbReference>
<dbReference type="InterPro" id="IPR029458">
    <property type="entry name" value="Ras-bd_By2"/>
</dbReference>
<evidence type="ECO:0000256" key="1">
    <source>
        <dbReference type="ARBA" id="ARBA00006529"/>
    </source>
</evidence>
<keyword evidence="7 10" id="KW-0067">ATP-binding</keyword>
<evidence type="ECO:0000256" key="4">
    <source>
        <dbReference type="ARBA" id="ARBA00022679"/>
    </source>
</evidence>
<feature type="domain" description="SAM" evidence="12">
    <location>
        <begin position="1"/>
        <end position="63"/>
    </location>
</feature>
<dbReference type="GO" id="GO:0038066">
    <property type="term" value="P:p38MAPK cascade"/>
    <property type="evidence" value="ECO:0007669"/>
    <property type="project" value="EnsemblFungi"/>
</dbReference>
<dbReference type="Gene3D" id="1.10.510.10">
    <property type="entry name" value="Transferase(Phosphotransferase) domain 1"/>
    <property type="match status" value="1"/>
</dbReference>
<proteinExistence type="inferred from homology"/>
<accession>A0A1E4TY52</accession>
<dbReference type="AlphaFoldDB" id="A0A1E4TY52"/>
<keyword evidence="6" id="KW-0418">Kinase</keyword>
<comment type="similarity">
    <text evidence="1">Belongs to the protein kinase superfamily. STE Ser/Thr protein kinase family. MAP kinase kinase kinase subfamily.</text>
</comment>
<dbReference type="SUPFAM" id="SSF56112">
    <property type="entry name" value="Protein kinase-like (PK-like)"/>
    <property type="match status" value="1"/>
</dbReference>
<evidence type="ECO:0000256" key="9">
    <source>
        <dbReference type="ARBA" id="ARBA00048329"/>
    </source>
</evidence>
<evidence type="ECO:0000256" key="10">
    <source>
        <dbReference type="PROSITE-ProRule" id="PRU10141"/>
    </source>
</evidence>
<dbReference type="EMBL" id="KV454012">
    <property type="protein sequence ID" value="ODV96654.1"/>
    <property type="molecule type" value="Genomic_DNA"/>
</dbReference>
<dbReference type="Gene3D" id="1.10.150.50">
    <property type="entry name" value="Transcription Factor, Ets-1"/>
    <property type="match status" value="1"/>
</dbReference>
<keyword evidence="3" id="KW-0723">Serine/threonine-protein kinase</keyword>
<dbReference type="InterPro" id="IPR000719">
    <property type="entry name" value="Prot_kinase_dom"/>
</dbReference>
<dbReference type="PROSITE" id="PS00107">
    <property type="entry name" value="PROTEIN_KINASE_ATP"/>
    <property type="match status" value="1"/>
</dbReference>
<keyword evidence="5 10" id="KW-0547">Nucleotide-binding</keyword>
<dbReference type="PROSITE" id="PS00108">
    <property type="entry name" value="PROTEIN_KINASE_ST"/>
    <property type="match status" value="1"/>
</dbReference>
<dbReference type="GO" id="GO:0001402">
    <property type="term" value="P:signal transduction involved in filamentous growth"/>
    <property type="evidence" value="ECO:0007669"/>
    <property type="project" value="EnsemblFungi"/>
</dbReference>
<dbReference type="InterPro" id="IPR017441">
    <property type="entry name" value="Protein_kinase_ATP_BS"/>
</dbReference>
<dbReference type="PANTHER" id="PTHR11584:SF369">
    <property type="entry name" value="MITOGEN-ACTIVATED PROTEIN KINASE KINASE KINASE 19-RELATED"/>
    <property type="match status" value="1"/>
</dbReference>
<keyword evidence="4" id="KW-0808">Transferase</keyword>
<dbReference type="PROSITE" id="PS50105">
    <property type="entry name" value="SAM_DOMAIN"/>
    <property type="match status" value="1"/>
</dbReference>
<dbReference type="GO" id="GO:0000196">
    <property type="term" value="P:cell integrity MAPK cascade"/>
    <property type="evidence" value="ECO:0007669"/>
    <property type="project" value="EnsemblFungi"/>
</dbReference>
<feature type="non-terminal residue" evidence="13">
    <location>
        <position position="717"/>
    </location>
</feature>
<dbReference type="FunFam" id="1.10.510.10:FF:000334">
    <property type="entry name" value="Serine/threonine-protein kinase STE11"/>
    <property type="match status" value="1"/>
</dbReference>
<dbReference type="InterPro" id="IPR013761">
    <property type="entry name" value="SAM/pointed_sf"/>
</dbReference>
<evidence type="ECO:0000313" key="13">
    <source>
        <dbReference type="EMBL" id="ODV96654.1"/>
    </source>
</evidence>
<dbReference type="GO" id="GO:0032093">
    <property type="term" value="F:SAM domain binding"/>
    <property type="evidence" value="ECO:0007669"/>
    <property type="project" value="EnsemblFungi"/>
</dbReference>
<dbReference type="PROSITE" id="PS50011">
    <property type="entry name" value="PROTEIN_KINASE_DOM"/>
    <property type="match status" value="1"/>
</dbReference>
<dbReference type="STRING" id="669874.A0A1E4TY52"/>
<organism evidence="13 14">
    <name type="scientific">Pachysolen tannophilus NRRL Y-2460</name>
    <dbReference type="NCBI Taxonomy" id="669874"/>
    <lineage>
        <taxon>Eukaryota</taxon>
        <taxon>Fungi</taxon>
        <taxon>Dikarya</taxon>
        <taxon>Ascomycota</taxon>
        <taxon>Saccharomycotina</taxon>
        <taxon>Pichiomycetes</taxon>
        <taxon>Pachysolenaceae</taxon>
        <taxon>Pachysolen</taxon>
    </lineage>
</organism>
<dbReference type="GO" id="GO:0042802">
    <property type="term" value="F:identical protein binding"/>
    <property type="evidence" value="ECO:0007669"/>
    <property type="project" value="EnsemblFungi"/>
</dbReference>
<dbReference type="SMART" id="SM01304">
    <property type="entry name" value="Ras_bdg_2"/>
    <property type="match status" value="1"/>
</dbReference>
<dbReference type="InterPro" id="IPR001660">
    <property type="entry name" value="SAM"/>
</dbReference>
<dbReference type="Proteomes" id="UP000094236">
    <property type="component" value="Unassembled WGS sequence"/>
</dbReference>
<dbReference type="Gene3D" id="3.10.20.90">
    <property type="entry name" value="Phosphatidylinositol 3-kinase Catalytic Subunit, Chain A, domain 1"/>
    <property type="match status" value="1"/>
</dbReference>
<evidence type="ECO:0000313" key="14">
    <source>
        <dbReference type="Proteomes" id="UP000094236"/>
    </source>
</evidence>
<dbReference type="Pfam" id="PF14847">
    <property type="entry name" value="Ras_bdg_2"/>
    <property type="match status" value="1"/>
</dbReference>
<dbReference type="GO" id="GO:0001403">
    <property type="term" value="P:invasive growth in response to glucose limitation"/>
    <property type="evidence" value="ECO:0007669"/>
    <property type="project" value="EnsemblFungi"/>
</dbReference>